<accession>A0A4V6T701</accession>
<sequence>MEVIDRVEFELLENDSIVEARLHYLNNDTAAAVEKSLAFLVAKHSFTNLKSNIRRILCPGLEADTKRADSHARLSILQERTYVNWVYTQRGSLNIFLGVCFKIKEDYGYNLSDAFAIASHVTGRGSLICGALIGHHYRHQQHGAEFLALEHKMGTMGT</sequence>
<evidence type="ECO:0000313" key="1">
    <source>
        <dbReference type="EMBL" id="THV51006.1"/>
    </source>
</evidence>
<reference evidence="1 2" key="1">
    <citation type="submission" date="2017-12" db="EMBL/GenBank/DDBJ databases">
        <title>Comparative genomics of Botrytis spp.</title>
        <authorList>
            <person name="Valero-Jimenez C.A."/>
            <person name="Tapia P."/>
            <person name="Veloso J."/>
            <person name="Silva-Moreno E."/>
            <person name="Staats M."/>
            <person name="Valdes J.H."/>
            <person name="Van Kan J.A.L."/>
        </authorList>
    </citation>
    <scope>NUCLEOTIDE SEQUENCE [LARGE SCALE GENOMIC DNA]</scope>
    <source>
        <strain evidence="1 2">MUCL435</strain>
    </source>
</reference>
<name>A0A4V6T701_9HELO</name>
<dbReference type="EMBL" id="PQXL01000127">
    <property type="protein sequence ID" value="THV51006.1"/>
    <property type="molecule type" value="Genomic_DNA"/>
</dbReference>
<organism evidence="1 2">
    <name type="scientific">Botrytis galanthina</name>
    <dbReference type="NCBI Taxonomy" id="278940"/>
    <lineage>
        <taxon>Eukaryota</taxon>
        <taxon>Fungi</taxon>
        <taxon>Dikarya</taxon>
        <taxon>Ascomycota</taxon>
        <taxon>Pezizomycotina</taxon>
        <taxon>Leotiomycetes</taxon>
        <taxon>Helotiales</taxon>
        <taxon>Sclerotiniaceae</taxon>
        <taxon>Botrytis</taxon>
    </lineage>
</organism>
<evidence type="ECO:0000313" key="2">
    <source>
        <dbReference type="Proteomes" id="UP000308671"/>
    </source>
</evidence>
<keyword evidence="2" id="KW-1185">Reference proteome</keyword>
<dbReference type="OrthoDB" id="7464126at2759"/>
<gene>
    <name evidence="1" type="ORF">BGAL_0127g00150</name>
</gene>
<protein>
    <submittedName>
        <fullName evidence="1">Uncharacterized protein</fullName>
    </submittedName>
</protein>
<dbReference type="AlphaFoldDB" id="A0A4V6T701"/>
<dbReference type="Proteomes" id="UP000308671">
    <property type="component" value="Unassembled WGS sequence"/>
</dbReference>
<proteinExistence type="predicted"/>
<comment type="caution">
    <text evidence="1">The sequence shown here is derived from an EMBL/GenBank/DDBJ whole genome shotgun (WGS) entry which is preliminary data.</text>
</comment>